<reference evidence="2 3" key="1">
    <citation type="submission" date="2019-05" db="EMBL/GenBank/DDBJ databases">
        <title>Verrucobacter flavum gen. nov., sp. nov. a new member of the family Verrucomicrobiaceae.</title>
        <authorList>
            <person name="Szuroczki S."/>
            <person name="Abbaszade G."/>
            <person name="Szabo A."/>
            <person name="Felfoldi T."/>
            <person name="Schumann P."/>
            <person name="Boka K."/>
            <person name="Keki Z."/>
            <person name="Toumi M."/>
            <person name="Toth E."/>
        </authorList>
    </citation>
    <scope>NUCLEOTIDE SEQUENCE [LARGE SCALE GENOMIC DNA]</scope>
    <source>
        <strain evidence="2 3">MG-N-17</strain>
    </source>
</reference>
<keyword evidence="3" id="KW-1185">Reference proteome</keyword>
<dbReference type="RefSeq" id="WP_138087136.1">
    <property type="nucleotide sequence ID" value="NZ_VAUV01000010.1"/>
</dbReference>
<keyword evidence="1" id="KW-1133">Transmembrane helix</keyword>
<evidence type="ECO:0000256" key="1">
    <source>
        <dbReference type="SAM" id="Phobius"/>
    </source>
</evidence>
<dbReference type="AlphaFoldDB" id="A0A5R8KEQ8"/>
<comment type="caution">
    <text evidence="2">The sequence shown here is derived from an EMBL/GenBank/DDBJ whole genome shotgun (WGS) entry which is preliminary data.</text>
</comment>
<proteinExistence type="predicted"/>
<gene>
    <name evidence="2" type="ORF">FEM03_15230</name>
</gene>
<protein>
    <submittedName>
        <fullName evidence="2">Uncharacterized protein</fullName>
    </submittedName>
</protein>
<organism evidence="2 3">
    <name type="scientific">Phragmitibacter flavus</name>
    <dbReference type="NCBI Taxonomy" id="2576071"/>
    <lineage>
        <taxon>Bacteria</taxon>
        <taxon>Pseudomonadati</taxon>
        <taxon>Verrucomicrobiota</taxon>
        <taxon>Verrucomicrobiia</taxon>
        <taxon>Verrucomicrobiales</taxon>
        <taxon>Verrucomicrobiaceae</taxon>
        <taxon>Phragmitibacter</taxon>
    </lineage>
</organism>
<feature type="transmembrane region" description="Helical" evidence="1">
    <location>
        <begin position="6"/>
        <end position="25"/>
    </location>
</feature>
<accession>A0A5R8KEQ8</accession>
<sequence length="278" mass="31418">MSPLIFYPCLAASFIVGCWLAWNYLPTGKLHGRTLVLKEWWRFRLNRKLERGDVQLKSAMELPVTERLPTLLALHDKLGSEWMTGDNIRLKVIATGQDGAIPFMEACLKDSGVRFSTVVFGVKEAIVSGVAQDHYKVRAFQLLSPYLDQRNETNPPGGSDSIPELLLQMDREWAVKLLKAPDCLAKENRLFTAIMRALNGHGIVLPRKMLESWLNLNDLAALSYSEKMAQLELAAAMLSHCETEGRRLLWILVNSKEEGLSEYAVQAWLAWRGLPDPR</sequence>
<dbReference type="Proteomes" id="UP000306196">
    <property type="component" value="Unassembled WGS sequence"/>
</dbReference>
<keyword evidence="1" id="KW-0472">Membrane</keyword>
<evidence type="ECO:0000313" key="2">
    <source>
        <dbReference type="EMBL" id="TLD70079.1"/>
    </source>
</evidence>
<dbReference type="OrthoDB" id="208245at2"/>
<keyword evidence="1" id="KW-0812">Transmembrane</keyword>
<evidence type="ECO:0000313" key="3">
    <source>
        <dbReference type="Proteomes" id="UP000306196"/>
    </source>
</evidence>
<dbReference type="EMBL" id="VAUV01000010">
    <property type="protein sequence ID" value="TLD70079.1"/>
    <property type="molecule type" value="Genomic_DNA"/>
</dbReference>
<name>A0A5R8KEQ8_9BACT</name>